<accession>Q157E7</accession>
<name>Q157E7_9NOCA</name>
<evidence type="ECO:0000313" key="1">
    <source>
        <dbReference type="EMBL" id="ABG29066.1"/>
    </source>
</evidence>
<organism evidence="1">
    <name type="scientific">Rhodococcus aetherivorans I24</name>
    <dbReference type="NCBI Taxonomy" id="1036179"/>
    <lineage>
        <taxon>Bacteria</taxon>
        <taxon>Bacillati</taxon>
        <taxon>Actinomycetota</taxon>
        <taxon>Actinomycetes</taxon>
        <taxon>Mycobacteriales</taxon>
        <taxon>Nocardiaceae</taxon>
        <taxon>Rhodococcus</taxon>
    </lineage>
</organism>
<reference evidence="1" key="1">
    <citation type="submission" date="2006-05" db="EMBL/GenBank/DDBJ databases">
        <title>Complete sequence of the cryptic plasmid pRA1 from Rhodococcus aetherivorans I24.</title>
        <authorList>
            <person name="Taylor J.A."/>
            <person name="Lessard P.A."/>
            <person name="Sinskey A.J."/>
            <person name="Archer J.A.C."/>
        </authorList>
    </citation>
    <scope>NUCLEOTIDE SEQUENCE</scope>
    <source>
        <strain evidence="1">I24</strain>
        <plasmid evidence="1">pRA1</plasmid>
    </source>
</reference>
<keyword evidence="1" id="KW-0614">Plasmid</keyword>
<protein>
    <submittedName>
        <fullName evidence="1">Uncharacterized protein</fullName>
    </submittedName>
</protein>
<dbReference type="EMBL" id="DQ629589">
    <property type="protein sequence ID" value="ABG29066.1"/>
    <property type="molecule type" value="Genomic_DNA"/>
</dbReference>
<dbReference type="AlphaFoldDB" id="Q157E7"/>
<proteinExistence type="predicted"/>
<dbReference type="RefSeq" id="WP_012477550.1">
    <property type="nucleotide sequence ID" value="NC_010882.1"/>
</dbReference>
<sequence>MNSNDYDWGACAEYTEHQDPQPLDDGRWRCEVCGTEWTEGEDVPVDVEPMRSGVRVTIGDTDHVLDVDTAHELVDRLQAALRQVPALDTD</sequence>
<geneLocation type="plasmid" evidence="1">
    <name>pRA1</name>
</geneLocation>